<feature type="region of interest" description="Disordered" evidence="1">
    <location>
        <begin position="31"/>
        <end position="55"/>
    </location>
</feature>
<evidence type="ECO:0000313" key="2">
    <source>
        <dbReference type="EMBL" id="EDM09751.1"/>
    </source>
</evidence>
<organism evidence="2 3">
    <name type="scientific">Rattus norvegicus</name>
    <name type="common">Rat</name>
    <dbReference type="NCBI Taxonomy" id="10116"/>
    <lineage>
        <taxon>Eukaryota</taxon>
        <taxon>Metazoa</taxon>
        <taxon>Chordata</taxon>
        <taxon>Craniata</taxon>
        <taxon>Vertebrata</taxon>
        <taxon>Euteleostomi</taxon>
        <taxon>Mammalia</taxon>
        <taxon>Eutheria</taxon>
        <taxon>Euarchontoglires</taxon>
        <taxon>Glires</taxon>
        <taxon>Rodentia</taxon>
        <taxon>Myomorpha</taxon>
        <taxon>Muroidea</taxon>
        <taxon>Muridae</taxon>
        <taxon>Murinae</taxon>
        <taxon>Rattus</taxon>
    </lineage>
</organism>
<feature type="compositionally biased region" description="Polar residues" evidence="1">
    <location>
        <begin position="44"/>
        <end position="55"/>
    </location>
</feature>
<name>A6IC96_RAT</name>
<evidence type="ECO:0000313" key="4">
    <source>
        <dbReference type="RGD" id="620226"/>
    </source>
</evidence>
<proteinExistence type="predicted"/>
<reference evidence="2 3" key="1">
    <citation type="submission" date="2005-09" db="EMBL/GenBank/DDBJ databases">
        <authorList>
            <person name="Mural R.J."/>
            <person name="Li P.W."/>
            <person name="Adams M.D."/>
            <person name="Amanatides P.G."/>
            <person name="Baden-Tillson H."/>
            <person name="Barnstead M."/>
            <person name="Chin S.H."/>
            <person name="Dew I."/>
            <person name="Evans C.A."/>
            <person name="Ferriera S."/>
            <person name="Flanigan M."/>
            <person name="Fosler C."/>
            <person name="Glodek A."/>
            <person name="Gu Z."/>
            <person name="Holt R.A."/>
            <person name="Jennings D."/>
            <person name="Kraft C.L."/>
            <person name="Lu F."/>
            <person name="Nguyen T."/>
            <person name="Nusskern D.R."/>
            <person name="Pfannkoch C.M."/>
            <person name="Sitter C."/>
            <person name="Sutton G.G."/>
            <person name="Venter J.C."/>
            <person name="Wang Z."/>
            <person name="Woodage T."/>
            <person name="Zheng X.H."/>
            <person name="Zhong F."/>
        </authorList>
    </citation>
    <scope>NUCLEOTIDE SEQUENCE [LARGE SCALE GENOMIC DNA]</scope>
    <source>
        <strain>BN</strain>
        <strain evidence="3">Sprague-Dawley</strain>
    </source>
</reference>
<dbReference type="EMBL" id="CH473958">
    <property type="protein sequence ID" value="EDM09751.1"/>
    <property type="molecule type" value="Genomic_DNA"/>
</dbReference>
<dbReference type="RGD" id="620226">
    <property type="gene designation" value="Prelp"/>
</dbReference>
<gene>
    <name evidence="2 4" type="primary">Prelp</name>
    <name evidence="2" type="ORF">rCG_46306</name>
</gene>
<accession>A6IC96</accession>
<evidence type="ECO:0000313" key="3">
    <source>
        <dbReference type="Proteomes" id="UP000234681"/>
    </source>
</evidence>
<evidence type="ECO:0000256" key="1">
    <source>
        <dbReference type="SAM" id="MobiDB-lite"/>
    </source>
</evidence>
<dbReference type="AlphaFoldDB" id="A6IC96"/>
<dbReference type="Proteomes" id="UP000234681">
    <property type="component" value="Chromosome 13"/>
</dbReference>
<protein>
    <submittedName>
        <fullName evidence="2">Proline arginine-rich end leucine-rich repeat protein, isoform CRA_b</fullName>
    </submittedName>
</protein>
<sequence>MEGQEALSLLRLLSIMGETQSVAPPQRQFLRNRGRGGAPRNLPEASSTVGISLYL</sequence>